<feature type="domain" description="RNA ligase Pab1020 C-terminal" evidence="2">
    <location>
        <begin position="262"/>
        <end position="386"/>
    </location>
</feature>
<dbReference type="OrthoDB" id="14524at2157"/>
<organism evidence="3 4">
    <name type="scientific">Candidatus Methanoperedens nitratireducens</name>
    <dbReference type="NCBI Taxonomy" id="1392998"/>
    <lineage>
        <taxon>Archaea</taxon>
        <taxon>Methanobacteriati</taxon>
        <taxon>Methanobacteriota</taxon>
        <taxon>Stenosarchaea group</taxon>
        <taxon>Methanomicrobia</taxon>
        <taxon>Methanosarcinales</taxon>
        <taxon>ANME-2 cluster</taxon>
        <taxon>Candidatus Methanoperedentaceae</taxon>
        <taxon>Candidatus Methanoperedens</taxon>
    </lineage>
</organism>
<dbReference type="Gene3D" id="3.10.450.740">
    <property type="match status" value="1"/>
</dbReference>
<dbReference type="AlphaFoldDB" id="A0A062UUM9"/>
<dbReference type="Gene3D" id="3.30.470.30">
    <property type="entry name" value="DNA ligase/mRNA capping enzyme"/>
    <property type="match status" value="1"/>
</dbReference>
<gene>
    <name evidence="3" type="ORF">ANME2D_02766</name>
</gene>
<evidence type="ECO:0000313" key="4">
    <source>
        <dbReference type="Proteomes" id="UP000027153"/>
    </source>
</evidence>
<dbReference type="EC" id="6.5.1.1" evidence="3"/>
<dbReference type="PRINTS" id="PR01048">
    <property type="entry name" value="Y414FAMILY"/>
</dbReference>
<dbReference type="Gene3D" id="3.30.1490.70">
    <property type="match status" value="1"/>
</dbReference>
<dbReference type="EMBL" id="JMIY01000007">
    <property type="protein sequence ID" value="KCZ70741.1"/>
    <property type="molecule type" value="Genomic_DNA"/>
</dbReference>
<dbReference type="CDD" id="cd07894">
    <property type="entry name" value="Adenylation_RNA_ligase"/>
    <property type="match status" value="1"/>
</dbReference>
<dbReference type="Proteomes" id="UP000027153">
    <property type="component" value="Unassembled WGS sequence"/>
</dbReference>
<dbReference type="NCBIfam" id="TIGR01209">
    <property type="entry name" value="RNA ligase"/>
    <property type="match status" value="1"/>
</dbReference>
<protein>
    <submittedName>
        <fullName evidence="3">RNA ligase, Pab1020 family</fullName>
        <ecNumber evidence="3">6.5.1.1</ecNumber>
    </submittedName>
</protein>
<proteinExistence type="predicted"/>
<keyword evidence="4" id="KW-1185">Reference proteome</keyword>
<dbReference type="GO" id="GO:0003910">
    <property type="term" value="F:DNA ligase (ATP) activity"/>
    <property type="evidence" value="ECO:0007669"/>
    <property type="project" value="UniProtKB-EC"/>
</dbReference>
<evidence type="ECO:0000259" key="2">
    <source>
        <dbReference type="Pfam" id="PF18330"/>
    </source>
</evidence>
<dbReference type="RefSeq" id="WP_048092596.1">
    <property type="nucleotide sequence ID" value="NZ_JMIY01000007.1"/>
</dbReference>
<feature type="domain" description="RNA ligase" evidence="1">
    <location>
        <begin position="95"/>
        <end position="251"/>
    </location>
</feature>
<accession>A0A062UUM9</accession>
<dbReference type="Pfam" id="PF09414">
    <property type="entry name" value="RNA_ligase"/>
    <property type="match status" value="1"/>
</dbReference>
<dbReference type="InterPro" id="IPR001072">
    <property type="entry name" value="RNA_ligase_Pab1020"/>
</dbReference>
<comment type="caution">
    <text evidence="3">The sequence shown here is derived from an EMBL/GenBank/DDBJ whole genome shotgun (WGS) entry which is preliminary data.</text>
</comment>
<dbReference type="PATRIC" id="fig|1392998.3.peg.3067"/>
<dbReference type="InterPro" id="IPR041596">
    <property type="entry name" value="Lig_Pab1020_C"/>
</dbReference>
<sequence length="389" mass="45115">MKRDISSELINRLDIERVSRLLEVPEHRIAGAIQRRTLQYVFSPPELFRFDKPISGIEGGTSIFLEPFDIVRGFPKIRRTLVLYPGVVSHFSSCEKVIVEEKMNGYNARVALIGDRITGITRGGFVCPYTTEKADELVNREFFLDHPDLVLCGEMVGPDSPYVPKTIYDIESLEFFVFDIMEKITGKPMPVMRRRALMDEYGIRSVRLFGEYDVDEAHIEITKIIKGLGSLQHEGVVIKDPQMQVQPVKYTSSQSNCADLRYAFEFYNDYGRDFFFPRVCREAFQSVEWDEDEESIAQRCQRLGESIILPMIKTIKKKEEGERITETVQIRVRDLRTVENFEEHLRLLGVDAIFERPEKIGNEYLVKIRKLFKSTNDKTESILRGELWS</sequence>
<reference evidence="3 4" key="1">
    <citation type="journal article" date="2013" name="Nature">
        <title>Anaerobic oxidation of methane coupled to nitrate reduction in a novel archaeal lineage.</title>
        <authorList>
            <person name="Haroon M.F."/>
            <person name="Hu S."/>
            <person name="Shi Y."/>
            <person name="Imelfort M."/>
            <person name="Keller J."/>
            <person name="Hugenholtz P."/>
            <person name="Yuan Z."/>
            <person name="Tyson G.W."/>
        </authorList>
    </citation>
    <scope>NUCLEOTIDE SEQUENCE [LARGE SCALE GENOMIC DNA]</scope>
    <source>
        <strain evidence="3 4">ANME-2d</strain>
    </source>
</reference>
<dbReference type="Pfam" id="PF18330">
    <property type="entry name" value="Lig_C"/>
    <property type="match status" value="1"/>
</dbReference>
<name>A0A062UUM9_9EURY</name>
<dbReference type="SUPFAM" id="SSF56091">
    <property type="entry name" value="DNA ligase/mRNA capping enzyme, catalytic domain"/>
    <property type="match status" value="1"/>
</dbReference>
<dbReference type="InterPro" id="IPR021122">
    <property type="entry name" value="RNA_ligase_dom_REL/Rnl2"/>
</dbReference>
<keyword evidence="3" id="KW-0436">Ligase</keyword>
<evidence type="ECO:0000259" key="1">
    <source>
        <dbReference type="Pfam" id="PF09414"/>
    </source>
</evidence>
<evidence type="ECO:0000313" key="3">
    <source>
        <dbReference type="EMBL" id="KCZ70741.1"/>
    </source>
</evidence>
<dbReference type="Gene3D" id="3.30.70.2160">
    <property type="match status" value="1"/>
</dbReference>